<dbReference type="Proteomes" id="UP000294576">
    <property type="component" value="Unassembled WGS sequence"/>
</dbReference>
<evidence type="ECO:0000256" key="1">
    <source>
        <dbReference type="ARBA" id="ARBA00023015"/>
    </source>
</evidence>
<proteinExistence type="predicted"/>
<evidence type="ECO:0000259" key="5">
    <source>
        <dbReference type="PROSITE" id="PS51118"/>
    </source>
</evidence>
<feature type="region of interest" description="Disordered" evidence="4">
    <location>
        <begin position="114"/>
        <end position="134"/>
    </location>
</feature>
<dbReference type="AlphaFoldDB" id="A0A4R3Q1A6"/>
<dbReference type="EMBL" id="SMBH01000008">
    <property type="protein sequence ID" value="TCU14823.1"/>
    <property type="molecule type" value="Genomic_DNA"/>
</dbReference>
<comment type="caution">
    <text evidence="6">The sequence shown here is derived from an EMBL/GenBank/DDBJ whole genome shotgun (WGS) entry which is preliminary data.</text>
</comment>
<dbReference type="InterPro" id="IPR036388">
    <property type="entry name" value="WH-like_DNA-bd_sf"/>
</dbReference>
<dbReference type="SUPFAM" id="SSF46785">
    <property type="entry name" value="Winged helix' DNA-binding domain"/>
    <property type="match status" value="1"/>
</dbReference>
<evidence type="ECO:0000313" key="6">
    <source>
        <dbReference type="EMBL" id="TCU14823.1"/>
    </source>
</evidence>
<evidence type="ECO:0000313" key="7">
    <source>
        <dbReference type="Proteomes" id="UP000294576"/>
    </source>
</evidence>
<keyword evidence="2" id="KW-0238">DNA-binding</keyword>
<dbReference type="PANTHER" id="PTHR33204:SF29">
    <property type="entry name" value="TRANSCRIPTIONAL REGULATOR"/>
    <property type="match status" value="1"/>
</dbReference>
<feature type="domain" description="HTH hxlR-type" evidence="5">
    <location>
        <begin position="12"/>
        <end position="111"/>
    </location>
</feature>
<dbReference type="RefSeq" id="WP_132563898.1">
    <property type="nucleotide sequence ID" value="NZ_SMBH01000008.1"/>
</dbReference>
<name>A0A4R3Q1A6_RHISU</name>
<accession>A0A4R3Q1A6</accession>
<dbReference type="Gene3D" id="1.10.10.10">
    <property type="entry name" value="Winged helix-like DNA-binding domain superfamily/Winged helix DNA-binding domain"/>
    <property type="match status" value="1"/>
</dbReference>
<dbReference type="Pfam" id="PF01638">
    <property type="entry name" value="HxlR"/>
    <property type="match status" value="1"/>
</dbReference>
<reference evidence="6 7" key="1">
    <citation type="submission" date="2019-03" db="EMBL/GenBank/DDBJ databases">
        <title>Genomic Encyclopedia of Type Strains, Phase IV (KMG-V): Genome sequencing to study the core and pangenomes of soil and plant-associated prokaryotes.</title>
        <authorList>
            <person name="Whitman W."/>
        </authorList>
    </citation>
    <scope>NUCLEOTIDE SEQUENCE [LARGE SCALE GENOMIC DNA]</scope>
    <source>
        <strain evidence="6 7">Hc14</strain>
    </source>
</reference>
<keyword evidence="3" id="KW-0804">Transcription</keyword>
<organism evidence="6 7">
    <name type="scientific">Rhizobium sullae</name>
    <name type="common">Rhizobium hedysari</name>
    <dbReference type="NCBI Taxonomy" id="50338"/>
    <lineage>
        <taxon>Bacteria</taxon>
        <taxon>Pseudomonadati</taxon>
        <taxon>Pseudomonadota</taxon>
        <taxon>Alphaproteobacteria</taxon>
        <taxon>Hyphomicrobiales</taxon>
        <taxon>Rhizobiaceae</taxon>
        <taxon>Rhizobium/Agrobacterium group</taxon>
        <taxon>Rhizobium</taxon>
    </lineage>
</organism>
<dbReference type="InterPro" id="IPR036390">
    <property type="entry name" value="WH_DNA-bd_sf"/>
</dbReference>
<gene>
    <name evidence="6" type="ORF">EV132_108193</name>
</gene>
<evidence type="ECO:0000256" key="2">
    <source>
        <dbReference type="ARBA" id="ARBA00023125"/>
    </source>
</evidence>
<dbReference type="GO" id="GO:0003677">
    <property type="term" value="F:DNA binding"/>
    <property type="evidence" value="ECO:0007669"/>
    <property type="project" value="UniProtKB-KW"/>
</dbReference>
<keyword evidence="1" id="KW-0805">Transcription regulation</keyword>
<sequence>MKKKNYCDLLGCPVEVTLDLINGRWKGVVLFHLLESGCLRFNEIHRLLPGISQRLLTKQLRELEEAGLVLRTVYAEVPPRVEYRPTEEGESLQAVFDLLLQWGEGRLRRQHLVRSTGHSPDQPRHAKDVRAQGS</sequence>
<dbReference type="PANTHER" id="PTHR33204">
    <property type="entry name" value="TRANSCRIPTIONAL REGULATOR, MARR FAMILY"/>
    <property type="match status" value="1"/>
</dbReference>
<dbReference type="InterPro" id="IPR002577">
    <property type="entry name" value="HTH_HxlR"/>
</dbReference>
<dbReference type="PROSITE" id="PS51118">
    <property type="entry name" value="HTH_HXLR"/>
    <property type="match status" value="1"/>
</dbReference>
<feature type="compositionally biased region" description="Basic and acidic residues" evidence="4">
    <location>
        <begin position="121"/>
        <end position="134"/>
    </location>
</feature>
<protein>
    <submittedName>
        <fullName evidence="6">HxlR family transcriptional regulator</fullName>
    </submittedName>
</protein>
<evidence type="ECO:0000256" key="4">
    <source>
        <dbReference type="SAM" id="MobiDB-lite"/>
    </source>
</evidence>
<evidence type="ECO:0000256" key="3">
    <source>
        <dbReference type="ARBA" id="ARBA00023163"/>
    </source>
</evidence>